<dbReference type="EMBL" id="LWUJ01000010">
    <property type="protein sequence ID" value="OAL10510.1"/>
    <property type="molecule type" value="Genomic_DNA"/>
</dbReference>
<protein>
    <submittedName>
        <fullName evidence="2">Uncharacterized protein</fullName>
    </submittedName>
</protein>
<comment type="caution">
    <text evidence="2">The sequence shown here is derived from an EMBL/GenBank/DDBJ whole genome shotgun (WGS) entry which is preliminary data.</text>
</comment>
<dbReference type="Proteomes" id="UP000077623">
    <property type="component" value="Unassembled WGS sequence"/>
</dbReference>
<keyword evidence="1" id="KW-1133">Transmembrane helix</keyword>
<dbReference type="AlphaFoldDB" id="A0A1A9QFN6"/>
<reference evidence="3" key="1">
    <citation type="submission" date="2016-04" db="EMBL/GenBank/DDBJ databases">
        <authorList>
            <person name="Quiroz-Castaneda R.E."/>
            <person name="Martinez-Ocampo F."/>
        </authorList>
    </citation>
    <scope>NUCLEOTIDE SEQUENCE [LARGE SCALE GENOMIC DNA]</scope>
    <source>
        <strain evidence="3">INIFAP01</strain>
    </source>
</reference>
<feature type="transmembrane region" description="Helical" evidence="1">
    <location>
        <begin position="6"/>
        <end position="28"/>
    </location>
</feature>
<accession>A0A1A9QFN6</accession>
<dbReference type="STRING" id="432608.A6V39_00400"/>
<gene>
    <name evidence="2" type="ORF">A6V39_00400</name>
</gene>
<proteinExistence type="predicted"/>
<keyword evidence="1" id="KW-0812">Transmembrane</keyword>
<evidence type="ECO:0000313" key="2">
    <source>
        <dbReference type="EMBL" id="OAL10510.1"/>
    </source>
</evidence>
<evidence type="ECO:0000313" key="3">
    <source>
        <dbReference type="Proteomes" id="UP000077623"/>
    </source>
</evidence>
<organism evidence="2 3">
    <name type="scientific">Candidatus Mycoplasma haematobovis</name>
    <dbReference type="NCBI Taxonomy" id="432608"/>
    <lineage>
        <taxon>Bacteria</taxon>
        <taxon>Bacillati</taxon>
        <taxon>Mycoplasmatota</taxon>
        <taxon>Mollicutes</taxon>
        <taxon>Mycoplasmataceae</taxon>
        <taxon>Mycoplasma</taxon>
    </lineage>
</organism>
<evidence type="ECO:0000256" key="1">
    <source>
        <dbReference type="SAM" id="Phobius"/>
    </source>
</evidence>
<keyword evidence="3" id="KW-1185">Reference proteome</keyword>
<keyword evidence="1" id="KW-0472">Membrane</keyword>
<dbReference type="RefSeq" id="WP_187149744.1">
    <property type="nucleotide sequence ID" value="NZ_LWUJ01000010.1"/>
</dbReference>
<sequence>MTAKFIVSAVAGTTVLGGGIATGTYYLMKSNENNKDTKVNVVAKTLLQELTGADFEALNTDPANSEHDTEWGKLVEKHLKQDFTAVPKIANINIVAGTPPTNNTANIKALKAECKKMFEKTINFETDKVTARNWCNKKSKILATQD</sequence>
<name>A0A1A9QFN6_9MOLU</name>